<evidence type="ECO:0000313" key="1">
    <source>
        <dbReference type="EMBL" id="SFE19280.1"/>
    </source>
</evidence>
<sequence length="37" mass="4178">MAQWAQIYRIGACDCVASKHVIASHRSMRLSRIEACD</sequence>
<organism evidence="1 2">
    <name type="scientific">Thermophagus xiamenensis</name>
    <dbReference type="NCBI Taxonomy" id="385682"/>
    <lineage>
        <taxon>Bacteria</taxon>
        <taxon>Pseudomonadati</taxon>
        <taxon>Bacteroidota</taxon>
        <taxon>Bacteroidia</taxon>
        <taxon>Marinilabiliales</taxon>
        <taxon>Marinilabiliaceae</taxon>
        <taxon>Thermophagus</taxon>
    </lineage>
</organism>
<evidence type="ECO:0000313" key="2">
    <source>
        <dbReference type="Proteomes" id="UP000181976"/>
    </source>
</evidence>
<dbReference type="InParanoid" id="A0A1I1YMS5"/>
<dbReference type="Proteomes" id="UP000181976">
    <property type="component" value="Unassembled WGS sequence"/>
</dbReference>
<gene>
    <name evidence="1" type="ORF">SAMN05444380_10812</name>
</gene>
<protein>
    <submittedName>
        <fullName evidence="1">Uncharacterized protein</fullName>
    </submittedName>
</protein>
<dbReference type="EMBL" id="FONA01000008">
    <property type="protein sequence ID" value="SFE19280.1"/>
    <property type="molecule type" value="Genomic_DNA"/>
</dbReference>
<proteinExistence type="predicted"/>
<accession>A0A1I1YMS5</accession>
<reference evidence="1 2" key="1">
    <citation type="submission" date="2016-10" db="EMBL/GenBank/DDBJ databases">
        <authorList>
            <person name="de Groot N.N."/>
        </authorList>
    </citation>
    <scope>NUCLEOTIDE SEQUENCE [LARGE SCALE GENOMIC DNA]</scope>
    <source>
        <strain evidence="1 2">DSM 19012</strain>
    </source>
</reference>
<dbReference type="AlphaFoldDB" id="A0A1I1YMS5"/>
<keyword evidence="2" id="KW-1185">Reference proteome</keyword>
<name>A0A1I1YMS5_9BACT</name>